<evidence type="ECO:0000256" key="3">
    <source>
        <dbReference type="ARBA" id="ARBA00022578"/>
    </source>
</evidence>
<feature type="domain" description="Transposase putative helix-turn-helix" evidence="11">
    <location>
        <begin position="6"/>
        <end position="38"/>
    </location>
</feature>
<dbReference type="InterPro" id="IPR051399">
    <property type="entry name" value="RNA-guided_DNA_endo/Transpos"/>
</dbReference>
<evidence type="ECO:0000256" key="1">
    <source>
        <dbReference type="ARBA" id="ARBA00008761"/>
    </source>
</evidence>
<dbReference type="InterPro" id="IPR010095">
    <property type="entry name" value="Cas12f1-like_TNB"/>
</dbReference>
<dbReference type="eggNOG" id="arCOG00684">
    <property type="taxonomic scope" value="Archaea"/>
</dbReference>
<evidence type="ECO:0000259" key="9">
    <source>
        <dbReference type="Pfam" id="PF01385"/>
    </source>
</evidence>
<evidence type="ECO:0000256" key="4">
    <source>
        <dbReference type="ARBA" id="ARBA00022723"/>
    </source>
</evidence>
<comment type="similarity">
    <text evidence="1">In the C-terminal section; belongs to the transposase 35 family.</text>
</comment>
<organism evidence="12 13">
    <name type="scientific">Halogeometricum pallidum JCM 14848</name>
    <dbReference type="NCBI Taxonomy" id="1227487"/>
    <lineage>
        <taxon>Archaea</taxon>
        <taxon>Methanobacteriati</taxon>
        <taxon>Methanobacteriota</taxon>
        <taxon>Stenosarchaea group</taxon>
        <taxon>Halobacteria</taxon>
        <taxon>Halobacteriales</taxon>
        <taxon>Haloferacaceae</taxon>
        <taxon>Halogeometricum</taxon>
    </lineage>
</organism>
<dbReference type="AlphaFoldDB" id="M0DE59"/>
<accession>M0DE59</accession>
<dbReference type="PATRIC" id="fig|1227487.5.peg.1319"/>
<dbReference type="NCBIfam" id="TIGR01766">
    <property type="entry name" value="IS200/IS605 family accessory protein TnpB-like domain"/>
    <property type="match status" value="1"/>
</dbReference>
<keyword evidence="4" id="KW-0479">Metal-binding</keyword>
<dbReference type="Pfam" id="PF07282">
    <property type="entry name" value="Cas12f1-like_TNB"/>
    <property type="match status" value="1"/>
</dbReference>
<comment type="caution">
    <text evidence="12">The sequence shown here is derived from an EMBL/GenBank/DDBJ whole genome shotgun (WGS) entry which is preliminary data.</text>
</comment>
<evidence type="ECO:0000256" key="6">
    <source>
        <dbReference type="ARBA" id="ARBA00023125"/>
    </source>
</evidence>
<dbReference type="PANTHER" id="PTHR30405">
    <property type="entry name" value="TRANSPOSASE"/>
    <property type="match status" value="1"/>
</dbReference>
<dbReference type="Pfam" id="PF12323">
    <property type="entry name" value="HTH_OrfB_IS605"/>
    <property type="match status" value="1"/>
</dbReference>
<evidence type="ECO:0000256" key="2">
    <source>
        <dbReference type="ARBA" id="ARBA00011044"/>
    </source>
</evidence>
<dbReference type="GO" id="GO:0032196">
    <property type="term" value="P:transposition"/>
    <property type="evidence" value="ECO:0007669"/>
    <property type="project" value="UniProtKB-KW"/>
</dbReference>
<evidence type="ECO:0000259" key="11">
    <source>
        <dbReference type="Pfam" id="PF12323"/>
    </source>
</evidence>
<dbReference type="GO" id="GO:0046872">
    <property type="term" value="F:metal ion binding"/>
    <property type="evidence" value="ECO:0007669"/>
    <property type="project" value="UniProtKB-KW"/>
</dbReference>
<keyword evidence="7" id="KW-0233">DNA recombination</keyword>
<sequence length="430" mass="49225">MMYSPRFRLLPTTEQRGAMDWTRNTVRQTYNHALREFNQIPENEGTLRQRVWMVRDQLPALKDWWPDLKQVYSTVLQKAIERIRDNIQNLGKLKAKGYKAGSLNWKKPREYRSFTYRQSGFELDKKSGPNGRGLLILKKLKEETCEIPIRLHRDLPDHKQIKEVTLKKEPTGAWYASFCIKTKEPEKPDAEDVDAEDTVGLDLGVLNFIHDSDGRSIGRLNLSDARDRLEREQHSLSRKEYESNNWEGQRRRVAAVHDRMSNKKRDFKHKLAHFYTREYDAVFVENLNVKGMLESQENAQNKAEVGWRDFITILEHHGDKNGCHVVQVDPCGTTKECASCGVETQKPLWVREHSCPACGFELGRDWNAALNVLDRGLRKLGVVHSEVTPVETATAGSTDGDENSSIVVDASRVTEAGSPALKEATRSVAE</sequence>
<dbReference type="OrthoDB" id="33505at2157"/>
<comment type="similarity">
    <text evidence="2">In the N-terminal section; belongs to the transposase 2 family.</text>
</comment>
<dbReference type="InterPro" id="IPR001959">
    <property type="entry name" value="Transposase"/>
</dbReference>
<evidence type="ECO:0000256" key="5">
    <source>
        <dbReference type="ARBA" id="ARBA00022833"/>
    </source>
</evidence>
<evidence type="ECO:0000259" key="10">
    <source>
        <dbReference type="Pfam" id="PF07282"/>
    </source>
</evidence>
<dbReference type="NCBIfam" id="NF040570">
    <property type="entry name" value="guided_TnpB"/>
    <property type="match status" value="1"/>
</dbReference>
<feature type="region of interest" description="Disordered" evidence="8">
    <location>
        <begin position="391"/>
        <end position="430"/>
    </location>
</feature>
<dbReference type="GO" id="GO:0003677">
    <property type="term" value="F:DNA binding"/>
    <property type="evidence" value="ECO:0007669"/>
    <property type="project" value="UniProtKB-KW"/>
</dbReference>
<dbReference type="PANTHER" id="PTHR30405:SF25">
    <property type="entry name" value="RNA-GUIDED DNA ENDONUCLEASE INSQ-RELATED"/>
    <property type="match status" value="1"/>
</dbReference>
<evidence type="ECO:0000256" key="8">
    <source>
        <dbReference type="SAM" id="MobiDB-lite"/>
    </source>
</evidence>
<dbReference type="InterPro" id="IPR021027">
    <property type="entry name" value="Transposase_put_HTH"/>
</dbReference>
<dbReference type="Proteomes" id="UP000011513">
    <property type="component" value="Unassembled WGS sequence"/>
</dbReference>
<keyword evidence="5" id="KW-0862">Zinc</keyword>
<evidence type="ECO:0000256" key="7">
    <source>
        <dbReference type="ARBA" id="ARBA00023172"/>
    </source>
</evidence>
<name>M0DE59_HALPD</name>
<feature type="domain" description="Probable transposase IS891/IS1136/IS1341" evidence="9">
    <location>
        <begin position="185"/>
        <end position="295"/>
    </location>
</feature>
<gene>
    <name evidence="12" type="ORF">C474_06497</name>
</gene>
<protein>
    <submittedName>
        <fullName evidence="12">Transposase, IS605 OrfB family protein</fullName>
    </submittedName>
</protein>
<keyword evidence="3" id="KW-0815">Transposition</keyword>
<dbReference type="Pfam" id="PF01385">
    <property type="entry name" value="OrfB_IS605"/>
    <property type="match status" value="1"/>
</dbReference>
<keyword evidence="13" id="KW-1185">Reference proteome</keyword>
<proteinExistence type="inferred from homology"/>
<dbReference type="EMBL" id="AOIV01000011">
    <property type="protein sequence ID" value="ELZ32449.1"/>
    <property type="molecule type" value="Genomic_DNA"/>
</dbReference>
<dbReference type="RefSeq" id="WP_008385078.1">
    <property type="nucleotide sequence ID" value="NZ_AOIV01000011.1"/>
</dbReference>
<evidence type="ECO:0000313" key="12">
    <source>
        <dbReference type="EMBL" id="ELZ32449.1"/>
    </source>
</evidence>
<dbReference type="GO" id="GO:0006310">
    <property type="term" value="P:DNA recombination"/>
    <property type="evidence" value="ECO:0007669"/>
    <property type="project" value="UniProtKB-KW"/>
</dbReference>
<feature type="domain" description="Cas12f1-like TNB" evidence="10">
    <location>
        <begin position="307"/>
        <end position="372"/>
    </location>
</feature>
<reference evidence="12 13" key="1">
    <citation type="journal article" date="2014" name="PLoS Genet.">
        <title>Phylogenetically driven sequencing of extremely halophilic archaea reveals strategies for static and dynamic osmo-response.</title>
        <authorList>
            <person name="Becker E.A."/>
            <person name="Seitzer P.M."/>
            <person name="Tritt A."/>
            <person name="Larsen D."/>
            <person name="Krusor M."/>
            <person name="Yao A.I."/>
            <person name="Wu D."/>
            <person name="Madern D."/>
            <person name="Eisen J.A."/>
            <person name="Darling A.E."/>
            <person name="Facciotti M.T."/>
        </authorList>
    </citation>
    <scope>NUCLEOTIDE SEQUENCE [LARGE SCALE GENOMIC DNA]</scope>
    <source>
        <strain evidence="12 13">JCM 14848</strain>
    </source>
</reference>
<evidence type="ECO:0000313" key="13">
    <source>
        <dbReference type="Proteomes" id="UP000011513"/>
    </source>
</evidence>
<keyword evidence="6" id="KW-0238">DNA-binding</keyword>
<dbReference type="InParanoid" id="M0DE59"/>